<name>A0A813TPA4_9BILA</name>
<dbReference type="Proteomes" id="UP000663881">
    <property type="component" value="Unassembled WGS sequence"/>
</dbReference>
<reference evidence="1" key="1">
    <citation type="submission" date="2021-02" db="EMBL/GenBank/DDBJ databases">
        <authorList>
            <person name="Nowell W R."/>
        </authorList>
    </citation>
    <scope>NUCLEOTIDE SEQUENCE</scope>
</reference>
<dbReference type="EMBL" id="CAJNON010000026">
    <property type="protein sequence ID" value="CAF0812500.1"/>
    <property type="molecule type" value="Genomic_DNA"/>
</dbReference>
<proteinExistence type="predicted"/>
<dbReference type="Proteomes" id="UP000663844">
    <property type="component" value="Unassembled WGS sequence"/>
</dbReference>
<dbReference type="EMBL" id="CAJOAY010001080">
    <property type="protein sequence ID" value="CAF3789650.1"/>
    <property type="molecule type" value="Genomic_DNA"/>
</dbReference>
<sequence>MNKHHEELIKHFEQLIGVQKELKDSFNIIESTWQTEQEHPCLTTIDQWEQEIITRIQQIAENARQTTHEMMTKNMVDIRHRLDQLAIDMEQRQQEKNYLDNDVVRVKHQLEQLDHTIKHINEKIRINYSATNKVDWNSLIYVTADKKFMGNRFNLSELNNEQESSQEKIWNNLRKLIKTKYININDRDKQINLKHDTSVMFEPITLTSYGSSSLKENSNLKSETTISNNTQANPFLNNDPFNYSTFTILDSDPFLPHTSDA</sequence>
<dbReference type="EMBL" id="CAJOAZ010001272">
    <property type="protein sequence ID" value="CAF3792028.1"/>
    <property type="molecule type" value="Genomic_DNA"/>
</dbReference>
<dbReference type="OrthoDB" id="10007395at2759"/>
<dbReference type="Proteomes" id="UP000663845">
    <property type="component" value="Unassembled WGS sequence"/>
</dbReference>
<accession>A0A813TPA4</accession>
<protein>
    <submittedName>
        <fullName evidence="1">Uncharacterized protein</fullName>
    </submittedName>
</protein>
<evidence type="ECO:0000313" key="4">
    <source>
        <dbReference type="EMBL" id="CAF3792028.1"/>
    </source>
</evidence>
<organism evidence="1 5">
    <name type="scientific">Adineta steineri</name>
    <dbReference type="NCBI Taxonomy" id="433720"/>
    <lineage>
        <taxon>Eukaryota</taxon>
        <taxon>Metazoa</taxon>
        <taxon>Spiralia</taxon>
        <taxon>Gnathifera</taxon>
        <taxon>Rotifera</taxon>
        <taxon>Eurotatoria</taxon>
        <taxon>Bdelloidea</taxon>
        <taxon>Adinetida</taxon>
        <taxon>Adinetidae</taxon>
        <taxon>Adineta</taxon>
    </lineage>
</organism>
<dbReference type="Proteomes" id="UP000663891">
    <property type="component" value="Unassembled WGS sequence"/>
</dbReference>
<evidence type="ECO:0000313" key="1">
    <source>
        <dbReference type="EMBL" id="CAF0812500.1"/>
    </source>
</evidence>
<comment type="caution">
    <text evidence="1">The sequence shown here is derived from an EMBL/GenBank/DDBJ whole genome shotgun (WGS) entry which is preliminary data.</text>
</comment>
<evidence type="ECO:0000313" key="3">
    <source>
        <dbReference type="EMBL" id="CAF3789650.1"/>
    </source>
</evidence>
<evidence type="ECO:0000313" key="5">
    <source>
        <dbReference type="Proteomes" id="UP000663891"/>
    </source>
</evidence>
<evidence type="ECO:0000313" key="2">
    <source>
        <dbReference type="EMBL" id="CAF0930424.1"/>
    </source>
</evidence>
<gene>
    <name evidence="2" type="ORF">JYZ213_LOCUS12137</name>
    <name evidence="3" type="ORF">OKA104_LOCUS17830</name>
    <name evidence="4" type="ORF">OXD698_LOCUS17739</name>
    <name evidence="1" type="ORF">VCS650_LOCUS4625</name>
</gene>
<dbReference type="AlphaFoldDB" id="A0A813TPA4"/>
<dbReference type="EMBL" id="CAJNOG010000093">
    <property type="protein sequence ID" value="CAF0930424.1"/>
    <property type="molecule type" value="Genomic_DNA"/>
</dbReference>